<name>A0A811RXI8_9POAL</name>
<protein>
    <submittedName>
        <fullName evidence="1">Uncharacterized protein</fullName>
    </submittedName>
</protein>
<proteinExistence type="predicted"/>
<evidence type="ECO:0000313" key="1">
    <source>
        <dbReference type="EMBL" id="CAD6333979.1"/>
    </source>
</evidence>
<gene>
    <name evidence="1" type="ORF">NCGR_LOCUS58077</name>
</gene>
<organism evidence="1 2">
    <name type="scientific">Miscanthus lutarioriparius</name>
    <dbReference type="NCBI Taxonomy" id="422564"/>
    <lineage>
        <taxon>Eukaryota</taxon>
        <taxon>Viridiplantae</taxon>
        <taxon>Streptophyta</taxon>
        <taxon>Embryophyta</taxon>
        <taxon>Tracheophyta</taxon>
        <taxon>Spermatophyta</taxon>
        <taxon>Magnoliopsida</taxon>
        <taxon>Liliopsida</taxon>
        <taxon>Poales</taxon>
        <taxon>Poaceae</taxon>
        <taxon>PACMAD clade</taxon>
        <taxon>Panicoideae</taxon>
        <taxon>Andropogonodae</taxon>
        <taxon>Andropogoneae</taxon>
        <taxon>Saccharinae</taxon>
        <taxon>Miscanthus</taxon>
    </lineage>
</organism>
<dbReference type="Proteomes" id="UP000604825">
    <property type="component" value="Unassembled WGS sequence"/>
</dbReference>
<comment type="caution">
    <text evidence="1">The sequence shown here is derived from an EMBL/GenBank/DDBJ whole genome shotgun (WGS) entry which is preliminary data.</text>
</comment>
<evidence type="ECO:0000313" key="2">
    <source>
        <dbReference type="Proteomes" id="UP000604825"/>
    </source>
</evidence>
<sequence>MALGVPKETSDKALEEAEDAVAPLVAAAVGIINDRLLLTDEYPDEDDVAVGPPASP</sequence>
<reference evidence="1" key="1">
    <citation type="submission" date="2020-10" db="EMBL/GenBank/DDBJ databases">
        <authorList>
            <person name="Han B."/>
            <person name="Lu T."/>
            <person name="Zhao Q."/>
            <person name="Huang X."/>
            <person name="Zhao Y."/>
        </authorList>
    </citation>
    <scope>NUCLEOTIDE SEQUENCE</scope>
</reference>
<keyword evidence="2" id="KW-1185">Reference proteome</keyword>
<dbReference type="AlphaFoldDB" id="A0A811RXI8"/>
<accession>A0A811RXI8</accession>
<dbReference type="EMBL" id="CAJGYO010000017">
    <property type="protein sequence ID" value="CAD6333979.1"/>
    <property type="molecule type" value="Genomic_DNA"/>
</dbReference>